<dbReference type="Gene3D" id="3.30.360.10">
    <property type="entry name" value="Dihydrodipicolinate Reductase, domain 2"/>
    <property type="match status" value="1"/>
</dbReference>
<dbReference type="SUPFAM" id="SSF55347">
    <property type="entry name" value="Glyceraldehyde-3-phosphate dehydrogenase-like, C-terminal domain"/>
    <property type="match status" value="1"/>
</dbReference>
<dbReference type="PANTHER" id="PTHR43377:SF8">
    <property type="entry name" value="BLR3664 PROTEIN"/>
    <property type="match status" value="1"/>
</dbReference>
<dbReference type="PANTHER" id="PTHR43377">
    <property type="entry name" value="BILIVERDIN REDUCTASE A"/>
    <property type="match status" value="1"/>
</dbReference>
<dbReference type="Pfam" id="PF01408">
    <property type="entry name" value="GFO_IDH_MocA"/>
    <property type="match status" value="1"/>
</dbReference>
<dbReference type="RefSeq" id="WP_088707074.1">
    <property type="nucleotide sequence ID" value="NZ_LSTO01000001.1"/>
</dbReference>
<dbReference type="EMBL" id="LSTO01000001">
    <property type="protein sequence ID" value="OWW20186.1"/>
    <property type="molecule type" value="Genomic_DNA"/>
</dbReference>
<dbReference type="InterPro" id="IPR055170">
    <property type="entry name" value="GFO_IDH_MocA-like_dom"/>
</dbReference>
<reference evidence="3" key="1">
    <citation type="submission" date="2016-02" db="EMBL/GenBank/DDBJ databases">
        <authorList>
            <person name="Wen L."/>
            <person name="He K."/>
            <person name="Yang H."/>
        </authorList>
    </citation>
    <scope>NUCLEOTIDE SEQUENCE [LARGE SCALE GENOMIC DNA]</scope>
    <source>
        <strain evidence="3">TSA40</strain>
    </source>
</reference>
<keyword evidence="4" id="KW-1185">Reference proteome</keyword>
<dbReference type="Proteomes" id="UP000197535">
    <property type="component" value="Unassembled WGS sequence"/>
</dbReference>
<dbReference type="InterPro" id="IPR000683">
    <property type="entry name" value="Gfo/Idh/MocA-like_OxRdtase_N"/>
</dbReference>
<evidence type="ECO:0000313" key="4">
    <source>
        <dbReference type="Proteomes" id="UP000197535"/>
    </source>
</evidence>
<dbReference type="SUPFAM" id="SSF51735">
    <property type="entry name" value="NAD(P)-binding Rossmann-fold domains"/>
    <property type="match status" value="1"/>
</dbReference>
<dbReference type="Pfam" id="PF22725">
    <property type="entry name" value="GFO_IDH_MocA_C3"/>
    <property type="match status" value="1"/>
</dbReference>
<gene>
    <name evidence="3" type="ORF">AYR66_12450</name>
</gene>
<evidence type="ECO:0000313" key="3">
    <source>
        <dbReference type="EMBL" id="OWW20186.1"/>
    </source>
</evidence>
<protein>
    <submittedName>
        <fullName evidence="3">Oxidoreductase</fullName>
    </submittedName>
</protein>
<name>A0A254TC00_9BURK</name>
<feature type="domain" description="Gfo/Idh/MocA-like oxidoreductase N-terminal" evidence="1">
    <location>
        <begin position="4"/>
        <end position="122"/>
    </location>
</feature>
<sequence>MNTLRIAVAGAGLIGKRHMQLIRDNSRTTLCALIDPVPAARATADAEGVPLFPSLEEFFASSVKADGMILATPNGLHVSGALTCLAHRMPALVEKPVADTLDAAEALEAAEARCDVPLLVGHHRRHSATLAAVREEIASGRLGRVVSFTGTALFHKPDSYYEAGPWRTVAGGGPILINLIHEIDAVRYMLGEIVAVQAMASNAVRGFAVEDTAAVLLHFASGALGTFMLSDTSAAPRSWEQTSGEDKSYPAHPEEDCYFIAGTNGSLAVPTMRTWNYDGERSWWKPFARTGLARGTADPMARQLDHFCDVIRGQAAPRCTVHDATQSLRVTLAVAQAAASKGVVMPAIPVLEHEAA</sequence>
<dbReference type="AlphaFoldDB" id="A0A254TC00"/>
<proteinExistence type="predicted"/>
<dbReference type="Gene3D" id="3.40.50.720">
    <property type="entry name" value="NAD(P)-binding Rossmann-like Domain"/>
    <property type="match status" value="1"/>
</dbReference>
<comment type="caution">
    <text evidence="3">The sequence shown here is derived from an EMBL/GenBank/DDBJ whole genome shotgun (WGS) entry which is preliminary data.</text>
</comment>
<accession>A0A254TC00</accession>
<organism evidence="3 4">
    <name type="scientific">Noviherbaspirillum denitrificans</name>
    <dbReference type="NCBI Taxonomy" id="1968433"/>
    <lineage>
        <taxon>Bacteria</taxon>
        <taxon>Pseudomonadati</taxon>
        <taxon>Pseudomonadota</taxon>
        <taxon>Betaproteobacteria</taxon>
        <taxon>Burkholderiales</taxon>
        <taxon>Oxalobacteraceae</taxon>
        <taxon>Noviherbaspirillum</taxon>
    </lineage>
</organism>
<dbReference type="InterPro" id="IPR051450">
    <property type="entry name" value="Gfo/Idh/MocA_Oxidoreductases"/>
</dbReference>
<dbReference type="GO" id="GO:0000166">
    <property type="term" value="F:nucleotide binding"/>
    <property type="evidence" value="ECO:0007669"/>
    <property type="project" value="InterPro"/>
</dbReference>
<dbReference type="InterPro" id="IPR036291">
    <property type="entry name" value="NAD(P)-bd_dom_sf"/>
</dbReference>
<dbReference type="OrthoDB" id="9793050at2"/>
<feature type="domain" description="GFO/IDH/MocA-like oxidoreductase" evidence="2">
    <location>
        <begin position="131"/>
        <end position="267"/>
    </location>
</feature>
<evidence type="ECO:0000259" key="1">
    <source>
        <dbReference type="Pfam" id="PF01408"/>
    </source>
</evidence>
<evidence type="ECO:0000259" key="2">
    <source>
        <dbReference type="Pfam" id="PF22725"/>
    </source>
</evidence>